<proteinExistence type="predicted"/>
<accession>A0A0M9A210</accession>
<dbReference type="Proteomes" id="UP000053105">
    <property type="component" value="Unassembled WGS sequence"/>
</dbReference>
<evidence type="ECO:0000256" key="1">
    <source>
        <dbReference type="SAM" id="MobiDB-lite"/>
    </source>
</evidence>
<dbReference type="AlphaFoldDB" id="A0A0M9A210"/>
<name>A0A0M9A210_9HYME</name>
<keyword evidence="3" id="KW-1185">Reference proteome</keyword>
<reference evidence="2 3" key="1">
    <citation type="submission" date="2015-07" db="EMBL/GenBank/DDBJ databases">
        <title>The genome of Melipona quadrifasciata.</title>
        <authorList>
            <person name="Pan H."/>
            <person name="Kapheim K."/>
        </authorList>
    </citation>
    <scope>NUCLEOTIDE SEQUENCE [LARGE SCALE GENOMIC DNA]</scope>
    <source>
        <strain evidence="2">0111107301</strain>
        <tissue evidence="2">Whole body</tissue>
    </source>
</reference>
<gene>
    <name evidence="2" type="ORF">WN51_00495</name>
</gene>
<protein>
    <submittedName>
        <fullName evidence="2">Uncharacterized protein</fullName>
    </submittedName>
</protein>
<evidence type="ECO:0000313" key="3">
    <source>
        <dbReference type="Proteomes" id="UP000053105"/>
    </source>
</evidence>
<feature type="region of interest" description="Disordered" evidence="1">
    <location>
        <begin position="195"/>
        <end position="260"/>
    </location>
</feature>
<organism evidence="2 3">
    <name type="scientific">Melipona quadrifasciata</name>
    <dbReference type="NCBI Taxonomy" id="166423"/>
    <lineage>
        <taxon>Eukaryota</taxon>
        <taxon>Metazoa</taxon>
        <taxon>Ecdysozoa</taxon>
        <taxon>Arthropoda</taxon>
        <taxon>Hexapoda</taxon>
        <taxon>Insecta</taxon>
        <taxon>Pterygota</taxon>
        <taxon>Neoptera</taxon>
        <taxon>Endopterygota</taxon>
        <taxon>Hymenoptera</taxon>
        <taxon>Apocrita</taxon>
        <taxon>Aculeata</taxon>
        <taxon>Apoidea</taxon>
        <taxon>Anthophila</taxon>
        <taxon>Apidae</taxon>
        <taxon>Melipona</taxon>
    </lineage>
</organism>
<feature type="compositionally biased region" description="Basic and acidic residues" evidence="1">
    <location>
        <begin position="199"/>
        <end position="211"/>
    </location>
</feature>
<dbReference type="EMBL" id="KQ435780">
    <property type="protein sequence ID" value="KOX74796.1"/>
    <property type="molecule type" value="Genomic_DNA"/>
</dbReference>
<evidence type="ECO:0000313" key="2">
    <source>
        <dbReference type="EMBL" id="KOX74796.1"/>
    </source>
</evidence>
<sequence>MVEEFTENTNNLIDLLHEIYPGRGRKFQPIRNISNVETEFNYTFLKRYLPEGNVLPCKQDARDSVSTPGPTVNWGPRELFINDAIVVGVGLVNRFGDERHDELVNDTAEAPWKILCPGWLRLPGLTPSASILAAGSDGVDPPCQGWKDMLGIYVTLEGIKQMNWNVSPENLGHMAALSPKQETNNALDRGLMHGANLPEHVRNPGQRDRPRPGPSCPTLDPRFSVAEGRGTEDLRSGLPSASNSESLRPPIAEATGNFHGNIRDHNEDFVIPSARDRNLMIDAVGSDFARTRRKAQDRKKTFRGVIIAQAEHADIKFSHKADGKMTEAFHSSCTSTKTTVSLPLNGPNWRNFYHRGENQFHRDHSNAPPPVAVN</sequence>